<keyword evidence="2" id="KW-1185">Reference proteome</keyword>
<evidence type="ECO:0000313" key="2">
    <source>
        <dbReference type="Proteomes" id="UP000325672"/>
    </source>
</evidence>
<proteinExistence type="predicted"/>
<evidence type="ECO:0000313" key="1">
    <source>
        <dbReference type="EMBL" id="KAE8141958.1"/>
    </source>
</evidence>
<accession>A0A5N6T6J4</accession>
<dbReference type="EMBL" id="ML743556">
    <property type="protein sequence ID" value="KAE8141958.1"/>
    <property type="molecule type" value="Genomic_DNA"/>
</dbReference>
<sequence length="89" mass="10402">MTRAWVGPVFMVGMRKWEFFCVCFGGVLCSNVSSIIVSSPIPQRQRQAGLPLYGCHLNGRLNNSINFFSKWHKNVFFIYCYRTYEKRLV</sequence>
<protein>
    <submittedName>
        <fullName evidence="1">Uncharacterized protein</fullName>
    </submittedName>
</protein>
<reference evidence="1 2" key="1">
    <citation type="submission" date="2019-04" db="EMBL/GenBank/DDBJ databases">
        <title>Friends and foes A comparative genomics study of 23 Aspergillus species from section Flavi.</title>
        <authorList>
            <consortium name="DOE Joint Genome Institute"/>
            <person name="Kjaerbolling I."/>
            <person name="Vesth T."/>
            <person name="Frisvad J.C."/>
            <person name="Nybo J.L."/>
            <person name="Theobald S."/>
            <person name="Kildgaard S."/>
            <person name="Isbrandt T."/>
            <person name="Kuo A."/>
            <person name="Sato A."/>
            <person name="Lyhne E.K."/>
            <person name="Kogle M.E."/>
            <person name="Wiebenga A."/>
            <person name="Kun R.S."/>
            <person name="Lubbers R.J."/>
            <person name="Makela M.R."/>
            <person name="Barry K."/>
            <person name="Chovatia M."/>
            <person name="Clum A."/>
            <person name="Daum C."/>
            <person name="Haridas S."/>
            <person name="He G."/>
            <person name="LaButti K."/>
            <person name="Lipzen A."/>
            <person name="Mondo S."/>
            <person name="Riley R."/>
            <person name="Salamov A."/>
            <person name="Simmons B.A."/>
            <person name="Magnuson J.K."/>
            <person name="Henrissat B."/>
            <person name="Mortensen U.H."/>
            <person name="Larsen T.O."/>
            <person name="Devries R.P."/>
            <person name="Grigoriev I.V."/>
            <person name="Machida M."/>
            <person name="Baker S.E."/>
            <person name="Andersen M.R."/>
        </authorList>
    </citation>
    <scope>NUCLEOTIDE SEQUENCE [LARGE SCALE GENOMIC DNA]</scope>
    <source>
        <strain evidence="1 2">CBS 117625</strain>
    </source>
</reference>
<dbReference type="Proteomes" id="UP000325672">
    <property type="component" value="Unassembled WGS sequence"/>
</dbReference>
<dbReference type="AlphaFoldDB" id="A0A5N6T6J4"/>
<gene>
    <name evidence="1" type="ORF">BDV38DRAFT_175465</name>
</gene>
<organism evidence="1 2">
    <name type="scientific">Aspergillus pseudotamarii</name>
    <dbReference type="NCBI Taxonomy" id="132259"/>
    <lineage>
        <taxon>Eukaryota</taxon>
        <taxon>Fungi</taxon>
        <taxon>Dikarya</taxon>
        <taxon>Ascomycota</taxon>
        <taxon>Pezizomycotina</taxon>
        <taxon>Eurotiomycetes</taxon>
        <taxon>Eurotiomycetidae</taxon>
        <taxon>Eurotiales</taxon>
        <taxon>Aspergillaceae</taxon>
        <taxon>Aspergillus</taxon>
        <taxon>Aspergillus subgen. Circumdati</taxon>
    </lineage>
</organism>
<dbReference type="RefSeq" id="XP_031918021.1">
    <property type="nucleotide sequence ID" value="XM_032051998.1"/>
</dbReference>
<dbReference type="GeneID" id="43636208"/>
<name>A0A5N6T6J4_ASPPS</name>